<dbReference type="PANTHER" id="PTHR11439">
    <property type="entry name" value="GAG-POL-RELATED RETROTRANSPOSON"/>
    <property type="match status" value="1"/>
</dbReference>
<evidence type="ECO:0000256" key="1">
    <source>
        <dbReference type="SAM" id="MobiDB-lite"/>
    </source>
</evidence>
<gene>
    <name evidence="3" type="ORF">Tci_633806</name>
</gene>
<name>A0A699JWU4_TANCI</name>
<evidence type="ECO:0000313" key="3">
    <source>
        <dbReference type="EMBL" id="GFA61834.1"/>
    </source>
</evidence>
<organism evidence="3">
    <name type="scientific">Tanacetum cinerariifolium</name>
    <name type="common">Dalmatian daisy</name>
    <name type="synonym">Chrysanthemum cinerariifolium</name>
    <dbReference type="NCBI Taxonomy" id="118510"/>
    <lineage>
        <taxon>Eukaryota</taxon>
        <taxon>Viridiplantae</taxon>
        <taxon>Streptophyta</taxon>
        <taxon>Embryophyta</taxon>
        <taxon>Tracheophyta</taxon>
        <taxon>Spermatophyta</taxon>
        <taxon>Magnoliopsida</taxon>
        <taxon>eudicotyledons</taxon>
        <taxon>Gunneridae</taxon>
        <taxon>Pentapetalae</taxon>
        <taxon>asterids</taxon>
        <taxon>campanulids</taxon>
        <taxon>Asterales</taxon>
        <taxon>Asteraceae</taxon>
        <taxon>Asteroideae</taxon>
        <taxon>Anthemideae</taxon>
        <taxon>Anthemidinae</taxon>
        <taxon>Tanacetum</taxon>
    </lineage>
</organism>
<dbReference type="EMBL" id="BKCJ010456162">
    <property type="protein sequence ID" value="GFA61834.1"/>
    <property type="molecule type" value="Genomic_DNA"/>
</dbReference>
<proteinExistence type="predicted"/>
<sequence>MFGEYLNPPPRVDPQVPTVSAPKPAVSTSTPSSTTIDHDAPSISTYQTNQETPSPFIPLGVKEADHDIKVAHIDNNPYVKLDKLGGVLKNKARLVARGYHQEEGIHFEESFAPVARLEAIRFFIVFVAHTNMIVYQMDVKTAFLNGILREEVYVSQPDGFVDPENPNHVYKLKKVLYGLNQAPRAWYDLLSSLLLSQKFLKGTVDPTLFIGRESKDILLVQIFVDDNIFASTKPYLCESFSKIMCLKFKMSMMGKLSFFLGLYISQSPRGIFLNKSKYALKSLKKYGMETYDPVDTPMAEKFKLDEDLQRKVVDPTHYRGIIGTLMYLTSNRQNLVFAMCMCARYQKKPTKKHLHAVKKLF</sequence>
<feature type="region of interest" description="Disordered" evidence="1">
    <location>
        <begin position="1"/>
        <end position="49"/>
    </location>
</feature>
<protein>
    <submittedName>
        <fullName evidence="3">Retrovirus-related Pol polyprotein from transposon TNT 1-94</fullName>
    </submittedName>
</protein>
<comment type="caution">
    <text evidence="3">The sequence shown here is derived from an EMBL/GenBank/DDBJ whole genome shotgun (WGS) entry which is preliminary data.</text>
</comment>
<dbReference type="SUPFAM" id="SSF56672">
    <property type="entry name" value="DNA/RNA polymerases"/>
    <property type="match status" value="1"/>
</dbReference>
<dbReference type="InterPro" id="IPR013103">
    <property type="entry name" value="RVT_2"/>
</dbReference>
<dbReference type="AlphaFoldDB" id="A0A699JWU4"/>
<accession>A0A699JWU4</accession>
<dbReference type="PANTHER" id="PTHR11439:SF463">
    <property type="entry name" value="REVERSE TRANSCRIPTASE TY1_COPIA-TYPE DOMAIN-CONTAINING PROTEIN"/>
    <property type="match status" value="1"/>
</dbReference>
<dbReference type="InterPro" id="IPR043502">
    <property type="entry name" value="DNA/RNA_pol_sf"/>
</dbReference>
<feature type="domain" description="Reverse transcriptase Ty1/copia-type" evidence="2">
    <location>
        <begin position="86"/>
        <end position="299"/>
    </location>
</feature>
<evidence type="ECO:0000259" key="2">
    <source>
        <dbReference type="Pfam" id="PF07727"/>
    </source>
</evidence>
<reference evidence="3" key="1">
    <citation type="journal article" date="2019" name="Sci. Rep.">
        <title>Draft genome of Tanacetum cinerariifolium, the natural source of mosquito coil.</title>
        <authorList>
            <person name="Yamashiro T."/>
            <person name="Shiraishi A."/>
            <person name="Satake H."/>
            <person name="Nakayama K."/>
        </authorList>
    </citation>
    <scope>NUCLEOTIDE SEQUENCE</scope>
</reference>
<dbReference type="Pfam" id="PF07727">
    <property type="entry name" value="RVT_2"/>
    <property type="match status" value="1"/>
</dbReference>